<reference evidence="2 3" key="1">
    <citation type="journal article" date="2021" name="J. Hered.">
        <title>A chromosome-level genome assembly of the parasitoid wasp, Cotesia glomerata (Hymenoptera: Braconidae).</title>
        <authorList>
            <person name="Pinto B.J."/>
            <person name="Weis J.J."/>
            <person name="Gamble T."/>
            <person name="Ode P.J."/>
            <person name="Paul R."/>
            <person name="Zaspel J.M."/>
        </authorList>
    </citation>
    <scope>NUCLEOTIDE SEQUENCE [LARGE SCALE GENOMIC DNA]</scope>
    <source>
        <strain evidence="2">CgM1</strain>
    </source>
</reference>
<feature type="compositionally biased region" description="Acidic residues" evidence="1">
    <location>
        <begin position="96"/>
        <end position="107"/>
    </location>
</feature>
<feature type="compositionally biased region" description="Polar residues" evidence="1">
    <location>
        <begin position="53"/>
        <end position="81"/>
    </location>
</feature>
<gene>
    <name evidence="2" type="ORF">KQX54_011067</name>
</gene>
<organism evidence="2 3">
    <name type="scientific">Cotesia glomerata</name>
    <name type="common">Lepidopteran parasitic wasp</name>
    <name type="synonym">Apanteles glomeratus</name>
    <dbReference type="NCBI Taxonomy" id="32391"/>
    <lineage>
        <taxon>Eukaryota</taxon>
        <taxon>Metazoa</taxon>
        <taxon>Ecdysozoa</taxon>
        <taxon>Arthropoda</taxon>
        <taxon>Hexapoda</taxon>
        <taxon>Insecta</taxon>
        <taxon>Pterygota</taxon>
        <taxon>Neoptera</taxon>
        <taxon>Endopterygota</taxon>
        <taxon>Hymenoptera</taxon>
        <taxon>Apocrita</taxon>
        <taxon>Ichneumonoidea</taxon>
        <taxon>Braconidae</taxon>
        <taxon>Microgastrinae</taxon>
        <taxon>Cotesia</taxon>
    </lineage>
</organism>
<name>A0AAV7I471_COTGL</name>
<evidence type="ECO:0000256" key="1">
    <source>
        <dbReference type="SAM" id="MobiDB-lite"/>
    </source>
</evidence>
<accession>A0AAV7I471</accession>
<feature type="compositionally biased region" description="Basic and acidic residues" evidence="1">
    <location>
        <begin position="23"/>
        <end position="40"/>
    </location>
</feature>
<proteinExistence type="predicted"/>
<dbReference type="AlphaFoldDB" id="A0AAV7I471"/>
<evidence type="ECO:0000313" key="2">
    <source>
        <dbReference type="EMBL" id="KAH0546524.1"/>
    </source>
</evidence>
<feature type="non-terminal residue" evidence="2">
    <location>
        <position position="212"/>
    </location>
</feature>
<dbReference type="EMBL" id="JAHXZJ010002237">
    <property type="protein sequence ID" value="KAH0546524.1"/>
    <property type="molecule type" value="Genomic_DNA"/>
</dbReference>
<comment type="caution">
    <text evidence="2">The sequence shown here is derived from an EMBL/GenBank/DDBJ whole genome shotgun (WGS) entry which is preliminary data.</text>
</comment>
<feature type="compositionally biased region" description="Basic residues" evidence="1">
    <location>
        <begin position="41"/>
        <end position="50"/>
    </location>
</feature>
<feature type="non-terminal residue" evidence="2">
    <location>
        <position position="1"/>
    </location>
</feature>
<protein>
    <submittedName>
        <fullName evidence="2">Uncharacterized protein</fullName>
    </submittedName>
</protein>
<keyword evidence="3" id="KW-1185">Reference proteome</keyword>
<sequence length="212" mass="24085">KQQHYLKKTAVPSINLPKSSVDCSDKLNHALSSQREERQIRRSSLKHKKNINADEQTATISSDNNYNDNLQSFEDSNNVTEQRSDKEKSREKVTAEEEIEEEKEEDLGLQNDQLSGIEQAVKTFDCGIQSVIDKIVQNLSEIGINIGDKIIFPRLSSVILTENSENNSLCSPRKKTVTENNLTLIKVIEKFELCTKRNIEMSVKKFNDVGTQ</sequence>
<feature type="compositionally biased region" description="Basic and acidic residues" evidence="1">
    <location>
        <begin position="82"/>
        <end position="95"/>
    </location>
</feature>
<feature type="region of interest" description="Disordered" evidence="1">
    <location>
        <begin position="1"/>
        <end position="107"/>
    </location>
</feature>
<evidence type="ECO:0000313" key="3">
    <source>
        <dbReference type="Proteomes" id="UP000826195"/>
    </source>
</evidence>
<dbReference type="Proteomes" id="UP000826195">
    <property type="component" value="Unassembled WGS sequence"/>
</dbReference>